<reference evidence="4 5" key="1">
    <citation type="submission" date="2019-07" db="EMBL/GenBank/DDBJ databases">
        <title>Cryptosporangium phraense sp. nov., isolated from plant litter.</title>
        <authorList>
            <person name="Suriyachadkun C."/>
        </authorList>
    </citation>
    <scope>NUCLEOTIDE SEQUENCE [LARGE SCALE GENOMIC DNA]</scope>
    <source>
        <strain evidence="4 5">A-T 5661</strain>
    </source>
</reference>
<keyword evidence="1 2" id="KW-0238">DNA-binding</keyword>
<dbReference type="Gene3D" id="1.10.357.10">
    <property type="entry name" value="Tetracycline Repressor, domain 2"/>
    <property type="match status" value="1"/>
</dbReference>
<gene>
    <name evidence="4" type="ORF">FL583_16815</name>
</gene>
<dbReference type="EMBL" id="VIRS01000010">
    <property type="protein sequence ID" value="TQS44103.1"/>
    <property type="molecule type" value="Genomic_DNA"/>
</dbReference>
<dbReference type="SUPFAM" id="SSF46689">
    <property type="entry name" value="Homeodomain-like"/>
    <property type="match status" value="1"/>
</dbReference>
<dbReference type="InParanoid" id="A0A545AS57"/>
<feature type="DNA-binding region" description="H-T-H motif" evidence="2">
    <location>
        <begin position="41"/>
        <end position="60"/>
    </location>
</feature>
<accession>A0A545AS57</accession>
<evidence type="ECO:0000259" key="3">
    <source>
        <dbReference type="PROSITE" id="PS50977"/>
    </source>
</evidence>
<dbReference type="AlphaFoldDB" id="A0A545AS57"/>
<sequence>MVRVETGYRRSADSPKGRQRRAELLDLVTGDLAEHGLVDFSLRRAARAAGTTHKVLLYYFRDADELLAQALLRLREQRVGHALQAVEAAPPGPLGDRIRAIWPMLQADATGLRVIDQAIGLAMYDPDRYAHLAREAAEQYLAPLAGLLPADWSAQRREEVADLLLATFRGFLMDWRTTADTARIRPALEALARALDHEDADRP</sequence>
<protein>
    <submittedName>
        <fullName evidence="4">TetR/AcrR family transcriptional regulator</fullName>
    </submittedName>
</protein>
<comment type="caution">
    <text evidence="4">The sequence shown here is derived from an EMBL/GenBank/DDBJ whole genome shotgun (WGS) entry which is preliminary data.</text>
</comment>
<dbReference type="GO" id="GO:0003677">
    <property type="term" value="F:DNA binding"/>
    <property type="evidence" value="ECO:0007669"/>
    <property type="project" value="UniProtKB-UniRule"/>
</dbReference>
<evidence type="ECO:0000313" key="4">
    <source>
        <dbReference type="EMBL" id="TQS44103.1"/>
    </source>
</evidence>
<dbReference type="InterPro" id="IPR009057">
    <property type="entry name" value="Homeodomain-like_sf"/>
</dbReference>
<dbReference type="InterPro" id="IPR001647">
    <property type="entry name" value="HTH_TetR"/>
</dbReference>
<dbReference type="PROSITE" id="PS50977">
    <property type="entry name" value="HTH_TETR_2"/>
    <property type="match status" value="1"/>
</dbReference>
<dbReference type="OrthoDB" id="5177743at2"/>
<evidence type="ECO:0000256" key="1">
    <source>
        <dbReference type="ARBA" id="ARBA00023125"/>
    </source>
</evidence>
<feature type="domain" description="HTH tetR-type" evidence="3">
    <location>
        <begin position="18"/>
        <end position="78"/>
    </location>
</feature>
<dbReference type="Proteomes" id="UP000317982">
    <property type="component" value="Unassembled WGS sequence"/>
</dbReference>
<name>A0A545AS57_9ACTN</name>
<evidence type="ECO:0000313" key="5">
    <source>
        <dbReference type="Proteomes" id="UP000317982"/>
    </source>
</evidence>
<keyword evidence="5" id="KW-1185">Reference proteome</keyword>
<proteinExistence type="predicted"/>
<organism evidence="4 5">
    <name type="scientific">Cryptosporangium phraense</name>
    <dbReference type="NCBI Taxonomy" id="2593070"/>
    <lineage>
        <taxon>Bacteria</taxon>
        <taxon>Bacillati</taxon>
        <taxon>Actinomycetota</taxon>
        <taxon>Actinomycetes</taxon>
        <taxon>Cryptosporangiales</taxon>
        <taxon>Cryptosporangiaceae</taxon>
        <taxon>Cryptosporangium</taxon>
    </lineage>
</organism>
<evidence type="ECO:0000256" key="2">
    <source>
        <dbReference type="PROSITE-ProRule" id="PRU00335"/>
    </source>
</evidence>